<gene>
    <name evidence="2" type="ORF">GCM10010170_098570</name>
</gene>
<evidence type="ECO:0000313" key="2">
    <source>
        <dbReference type="EMBL" id="GAA2387544.1"/>
    </source>
</evidence>
<dbReference type="Gene3D" id="2.160.20.10">
    <property type="entry name" value="Single-stranded right-handed beta-helix, Pectin lyase-like"/>
    <property type="match status" value="1"/>
</dbReference>
<organism evidence="2 3">
    <name type="scientific">Dactylosporangium salmoneum</name>
    <dbReference type="NCBI Taxonomy" id="53361"/>
    <lineage>
        <taxon>Bacteria</taxon>
        <taxon>Bacillati</taxon>
        <taxon>Actinomycetota</taxon>
        <taxon>Actinomycetes</taxon>
        <taxon>Micromonosporales</taxon>
        <taxon>Micromonosporaceae</taxon>
        <taxon>Dactylosporangium</taxon>
    </lineage>
</organism>
<protein>
    <submittedName>
        <fullName evidence="2">Uncharacterized protein</fullName>
    </submittedName>
</protein>
<dbReference type="InterPro" id="IPR012334">
    <property type="entry name" value="Pectin_lyas_fold"/>
</dbReference>
<proteinExistence type="predicted"/>
<dbReference type="Proteomes" id="UP001501444">
    <property type="component" value="Unassembled WGS sequence"/>
</dbReference>
<accession>A0ABN3HT83</accession>
<keyword evidence="3" id="KW-1185">Reference proteome</keyword>
<reference evidence="2 3" key="1">
    <citation type="journal article" date="2019" name="Int. J. Syst. Evol. Microbiol.">
        <title>The Global Catalogue of Microorganisms (GCM) 10K type strain sequencing project: providing services to taxonomists for standard genome sequencing and annotation.</title>
        <authorList>
            <consortium name="The Broad Institute Genomics Platform"/>
            <consortium name="The Broad Institute Genome Sequencing Center for Infectious Disease"/>
            <person name="Wu L."/>
            <person name="Ma J."/>
        </authorList>
    </citation>
    <scope>NUCLEOTIDE SEQUENCE [LARGE SCALE GENOMIC DNA]</scope>
    <source>
        <strain evidence="2 3">JCM 3272</strain>
    </source>
</reference>
<evidence type="ECO:0000256" key="1">
    <source>
        <dbReference type="SAM" id="MobiDB-lite"/>
    </source>
</evidence>
<sequence>MAEVARGSCGAVRKAHSSGGERPCDVDQSCSLWTDFGTWPWREARYGGYRNRGPGAAVTPDRPQLTAAEAAGRTSAAYLNGGDGWNPVR</sequence>
<feature type="region of interest" description="Disordered" evidence="1">
    <location>
        <begin position="1"/>
        <end position="24"/>
    </location>
</feature>
<dbReference type="RefSeq" id="WP_344619656.1">
    <property type="nucleotide sequence ID" value="NZ_BAAARV010000107.1"/>
</dbReference>
<evidence type="ECO:0000313" key="3">
    <source>
        <dbReference type="Proteomes" id="UP001501444"/>
    </source>
</evidence>
<dbReference type="EMBL" id="BAAARV010000107">
    <property type="protein sequence ID" value="GAA2387544.1"/>
    <property type="molecule type" value="Genomic_DNA"/>
</dbReference>
<comment type="caution">
    <text evidence="2">The sequence shown here is derived from an EMBL/GenBank/DDBJ whole genome shotgun (WGS) entry which is preliminary data.</text>
</comment>
<name>A0ABN3HT83_9ACTN</name>